<gene>
    <name evidence="1" type="ORF">PPERSA_02521</name>
</gene>
<name>A0A0V0QB63_PSEPJ</name>
<proteinExistence type="predicted"/>
<comment type="caution">
    <text evidence="1">The sequence shown here is derived from an EMBL/GenBank/DDBJ whole genome shotgun (WGS) entry which is preliminary data.</text>
</comment>
<accession>A0A0V0QB63</accession>
<sequence length="232" mass="26916">MFQDIINVVKPILNHRGVDVIYKNDLPPELSEICNDPSVIMNIIFFMLNNCVNQTLKGNIIVHVFNNNDEDVSGAIKVHIRDTSERKWPSQTYDISDSQLQEKDPVDIHIAITQKLLGMIGPFSKIFFHNERSKQLNKASFYIYSDIKYKENILGDLTTDFRNLNNTKGTEFYNGLNVQQTIRSLVSHKTFKSNKTHTQQIRQNSHKKSWVSIKNFYKTQSIVTKIQIKIIK</sequence>
<evidence type="ECO:0000313" key="2">
    <source>
        <dbReference type="Proteomes" id="UP000054937"/>
    </source>
</evidence>
<evidence type="ECO:0000313" key="1">
    <source>
        <dbReference type="EMBL" id="KRW99409.1"/>
    </source>
</evidence>
<protein>
    <submittedName>
        <fullName evidence="1">Uncharacterized protein</fullName>
    </submittedName>
</protein>
<reference evidence="1 2" key="1">
    <citation type="journal article" date="2015" name="Sci. Rep.">
        <title>Genome of the facultative scuticociliatosis pathogen Pseudocohnilembus persalinus provides insight into its virulence through horizontal gene transfer.</title>
        <authorList>
            <person name="Xiong J."/>
            <person name="Wang G."/>
            <person name="Cheng J."/>
            <person name="Tian M."/>
            <person name="Pan X."/>
            <person name="Warren A."/>
            <person name="Jiang C."/>
            <person name="Yuan D."/>
            <person name="Miao W."/>
        </authorList>
    </citation>
    <scope>NUCLEOTIDE SEQUENCE [LARGE SCALE GENOMIC DNA]</scope>
    <source>
        <strain evidence="1">36N120E</strain>
    </source>
</reference>
<dbReference type="Proteomes" id="UP000054937">
    <property type="component" value="Unassembled WGS sequence"/>
</dbReference>
<keyword evidence="2" id="KW-1185">Reference proteome</keyword>
<dbReference type="AlphaFoldDB" id="A0A0V0QB63"/>
<dbReference type="EMBL" id="LDAU01000214">
    <property type="protein sequence ID" value="KRW99409.1"/>
    <property type="molecule type" value="Genomic_DNA"/>
</dbReference>
<dbReference type="InParanoid" id="A0A0V0QB63"/>
<organism evidence="1 2">
    <name type="scientific">Pseudocohnilembus persalinus</name>
    <name type="common">Ciliate</name>
    <dbReference type="NCBI Taxonomy" id="266149"/>
    <lineage>
        <taxon>Eukaryota</taxon>
        <taxon>Sar</taxon>
        <taxon>Alveolata</taxon>
        <taxon>Ciliophora</taxon>
        <taxon>Intramacronucleata</taxon>
        <taxon>Oligohymenophorea</taxon>
        <taxon>Scuticociliatia</taxon>
        <taxon>Philasterida</taxon>
        <taxon>Pseudocohnilembidae</taxon>
        <taxon>Pseudocohnilembus</taxon>
    </lineage>
</organism>